<organism evidence="1 2">
    <name type="scientific">Pontibacter diazotrophicus</name>
    <dbReference type="NCBI Taxonomy" id="1400979"/>
    <lineage>
        <taxon>Bacteria</taxon>
        <taxon>Pseudomonadati</taxon>
        <taxon>Bacteroidota</taxon>
        <taxon>Cytophagia</taxon>
        <taxon>Cytophagales</taxon>
        <taxon>Hymenobacteraceae</taxon>
        <taxon>Pontibacter</taxon>
    </lineage>
</organism>
<sequence>MELLRLSFTIYHFMKEIEFVDLRTGYLLTGFEDFESAFSASEQLCGKGFKVAYLNEATHVRDLEVRDFARCFGDPDGKKYQNYHYILREQAKAKASESLKTAMEVLEQKSRRSARYIMVVNTNK</sequence>
<evidence type="ECO:0000313" key="2">
    <source>
        <dbReference type="Proteomes" id="UP000256708"/>
    </source>
</evidence>
<evidence type="ECO:0000313" key="1">
    <source>
        <dbReference type="EMBL" id="RDV14543.1"/>
    </source>
</evidence>
<dbReference type="AlphaFoldDB" id="A0A3D8LB03"/>
<proteinExistence type="predicted"/>
<name>A0A3D8LB03_9BACT</name>
<dbReference type="Proteomes" id="UP000256708">
    <property type="component" value="Unassembled WGS sequence"/>
</dbReference>
<dbReference type="EMBL" id="QRGR01000014">
    <property type="protein sequence ID" value="RDV14543.1"/>
    <property type="molecule type" value="Genomic_DNA"/>
</dbReference>
<gene>
    <name evidence="1" type="ORF">DXT99_14170</name>
</gene>
<comment type="caution">
    <text evidence="1">The sequence shown here is derived from an EMBL/GenBank/DDBJ whole genome shotgun (WGS) entry which is preliminary data.</text>
</comment>
<keyword evidence="2" id="KW-1185">Reference proteome</keyword>
<reference evidence="2" key="1">
    <citation type="submission" date="2018-08" db="EMBL/GenBank/DDBJ databases">
        <authorList>
            <person name="Liu Z.-W."/>
            <person name="Du Z.-J."/>
        </authorList>
    </citation>
    <scope>NUCLEOTIDE SEQUENCE [LARGE SCALE GENOMIC DNA]</scope>
    <source>
        <strain evidence="2">H4X</strain>
    </source>
</reference>
<protein>
    <submittedName>
        <fullName evidence="1">Uncharacterized protein</fullName>
    </submittedName>
</protein>
<accession>A0A3D8LB03</accession>